<dbReference type="EMBL" id="JAXCGZ010019327">
    <property type="protein sequence ID" value="KAK7066221.1"/>
    <property type="molecule type" value="Genomic_DNA"/>
</dbReference>
<keyword evidence="1" id="KW-0853">WD repeat</keyword>
<dbReference type="InterPro" id="IPR036322">
    <property type="entry name" value="WD40_repeat_dom_sf"/>
</dbReference>
<dbReference type="PANTHER" id="PTHR44321:SF1">
    <property type="entry name" value="TRANSDUCIN BETA-LIKE PROTEIN 2"/>
    <property type="match status" value="1"/>
</dbReference>
<gene>
    <name evidence="2" type="primary">TBL2</name>
    <name evidence="2" type="ORF">SK128_027806</name>
</gene>
<dbReference type="SMART" id="SM00320">
    <property type="entry name" value="WD40"/>
    <property type="match status" value="4"/>
</dbReference>
<dbReference type="SUPFAM" id="SSF50978">
    <property type="entry name" value="WD40 repeat-like"/>
    <property type="match status" value="1"/>
</dbReference>
<protein>
    <submittedName>
        <fullName evidence="2">Transducin beta-like protein 2</fullName>
    </submittedName>
</protein>
<name>A0AAN8WLP4_HALRR</name>
<organism evidence="2 3">
    <name type="scientific">Halocaridina rubra</name>
    <name type="common">Hawaiian red shrimp</name>
    <dbReference type="NCBI Taxonomy" id="373956"/>
    <lineage>
        <taxon>Eukaryota</taxon>
        <taxon>Metazoa</taxon>
        <taxon>Ecdysozoa</taxon>
        <taxon>Arthropoda</taxon>
        <taxon>Crustacea</taxon>
        <taxon>Multicrustacea</taxon>
        <taxon>Malacostraca</taxon>
        <taxon>Eumalacostraca</taxon>
        <taxon>Eucarida</taxon>
        <taxon>Decapoda</taxon>
        <taxon>Pleocyemata</taxon>
        <taxon>Caridea</taxon>
        <taxon>Atyoidea</taxon>
        <taxon>Atyidae</taxon>
        <taxon>Halocaridina</taxon>
    </lineage>
</organism>
<evidence type="ECO:0000313" key="3">
    <source>
        <dbReference type="Proteomes" id="UP001381693"/>
    </source>
</evidence>
<dbReference type="GO" id="GO:0030968">
    <property type="term" value="P:endoplasmic reticulum unfolded protein response"/>
    <property type="evidence" value="ECO:0007669"/>
    <property type="project" value="TreeGrafter"/>
</dbReference>
<dbReference type="PROSITE" id="PS50082">
    <property type="entry name" value="WD_REPEATS_2"/>
    <property type="match status" value="1"/>
</dbReference>
<dbReference type="InterPro" id="IPR042410">
    <property type="entry name" value="WBSCR13"/>
</dbReference>
<evidence type="ECO:0000313" key="2">
    <source>
        <dbReference type="EMBL" id="KAK7066221.1"/>
    </source>
</evidence>
<dbReference type="AlphaFoldDB" id="A0AAN8WLP4"/>
<comment type="caution">
    <text evidence="2">The sequence shown here is derived from an EMBL/GenBank/DDBJ whole genome shotgun (WGS) entry which is preliminary data.</text>
</comment>
<dbReference type="GO" id="GO:0005783">
    <property type="term" value="C:endoplasmic reticulum"/>
    <property type="evidence" value="ECO:0007669"/>
    <property type="project" value="TreeGrafter"/>
</dbReference>
<evidence type="ECO:0000256" key="1">
    <source>
        <dbReference type="PROSITE-ProRule" id="PRU00221"/>
    </source>
</evidence>
<feature type="repeat" description="WD" evidence="1">
    <location>
        <begin position="172"/>
        <end position="204"/>
    </location>
</feature>
<proteinExistence type="predicted"/>
<dbReference type="Proteomes" id="UP001381693">
    <property type="component" value="Unassembled WGS sequence"/>
</dbReference>
<sequence>MRIVPTDRTVLIWLTKDFGQQAQKSVRGNIEFDHALHVCWSPDGKAFIIHKADANAVEVYKVTKRPDGSVGNAQVALTFPQHNNIADVIALDVDINGKFIMTCNNKNELIIWNLRGEILQNVDPRHGDTYSATLSPCGRFIATTGFTPDVKIWQVKYSKSDTFEGVRRVFDLSGHNAGIYSCGINSDSTRMVSVSKDGTWRLYDTNIEFEKGQEPYLLLTGTYDNKNYPGIIRLSPDGRTISLASRSYLTFYSAITGEKLNHIPNIYTGDIVDVIFDPSSKLVLTLGDKHIRVFHNVAGYIAAIQDLKQSFQKANNSSMKERITKQIRDAEAALTKIRKVTENKLSSK</sequence>
<dbReference type="InterPro" id="IPR001680">
    <property type="entry name" value="WD40_rpt"/>
</dbReference>
<accession>A0AAN8WLP4</accession>
<reference evidence="2 3" key="1">
    <citation type="submission" date="2023-11" db="EMBL/GenBank/DDBJ databases">
        <title>Halocaridina rubra genome assembly.</title>
        <authorList>
            <person name="Smith C."/>
        </authorList>
    </citation>
    <scope>NUCLEOTIDE SEQUENCE [LARGE SCALE GENOMIC DNA]</scope>
    <source>
        <strain evidence="2">EP-1</strain>
        <tissue evidence="2">Whole</tissue>
    </source>
</reference>
<dbReference type="InterPro" id="IPR015943">
    <property type="entry name" value="WD40/YVTN_repeat-like_dom_sf"/>
</dbReference>
<keyword evidence="3" id="KW-1185">Reference proteome</keyword>
<dbReference type="Gene3D" id="2.130.10.10">
    <property type="entry name" value="YVTN repeat-like/Quinoprotein amine dehydrogenase"/>
    <property type="match status" value="1"/>
</dbReference>
<dbReference type="PANTHER" id="PTHR44321">
    <property type="entry name" value="TRANSDUCIN BETA-LIKE PROTEIN 2"/>
    <property type="match status" value="1"/>
</dbReference>
<dbReference type="Pfam" id="PF00400">
    <property type="entry name" value="WD40"/>
    <property type="match status" value="1"/>
</dbReference>